<evidence type="ECO:0000313" key="2">
    <source>
        <dbReference type="Proteomes" id="UP001601976"/>
    </source>
</evidence>
<comment type="caution">
    <text evidence="1">The sequence shown here is derived from an EMBL/GenBank/DDBJ whole genome shotgun (WGS) entry which is preliminary data.</text>
</comment>
<sequence length="453" mass="48369">MENSATVRYLSESADPDSGLRTLTAQTTVPAEYDKAYGHVLLPRPIFVSEREIRAFADDLAAVFRTLVSLPRRCFDGDLARYGAAIGLPPELIEVMSEGATGDPLLYARADAFHDGTGFRLLELNVGSELGGVDSAQLNRALLDVPAFRSFAEANALGHTDTMDHLVAELRAAAAGVGADPVSPVVALIEGPGALGDHDSVFLSIQEDMSRHGIELLLGEIQELTEGADGKLALRGRPVDVVLRYFAAGQIAGDPVARVALTRVNRAHAARRTALFTPLEGALFTSKAALGLLHLPAVRAALSETERELVDRVLPRTWVLGTEGSEEALAHARTHRASLVLKPGIGYSADGVVIGRDVTDAEWEAALEATAVRDYVAQELVVPALEPVVDPETGRTGEWVANWGIFVTPQGFGGAFCRTLQPKDGSVITYANPGTRGTCVFTCPEVEFEESRI</sequence>
<protein>
    <recommendedName>
        <fullName evidence="3">Circularly permuted type 2 ATP-grasp protein</fullName>
    </recommendedName>
</protein>
<evidence type="ECO:0008006" key="3">
    <source>
        <dbReference type="Google" id="ProtNLM"/>
    </source>
</evidence>
<evidence type="ECO:0000313" key="1">
    <source>
        <dbReference type="EMBL" id="MFF3340492.1"/>
    </source>
</evidence>
<dbReference type="EMBL" id="JBIAPK010000005">
    <property type="protein sequence ID" value="MFF3340492.1"/>
    <property type="molecule type" value="Genomic_DNA"/>
</dbReference>
<accession>A0ABW6RG51</accession>
<keyword evidence="2" id="KW-1185">Reference proteome</keyword>
<organism evidence="1 2">
    <name type="scientific">Streptomyces flavidovirens</name>
    <dbReference type="NCBI Taxonomy" id="67298"/>
    <lineage>
        <taxon>Bacteria</taxon>
        <taxon>Bacillati</taxon>
        <taxon>Actinomycetota</taxon>
        <taxon>Actinomycetes</taxon>
        <taxon>Kitasatosporales</taxon>
        <taxon>Streptomycetaceae</taxon>
        <taxon>Streptomyces</taxon>
    </lineage>
</organism>
<reference evidence="1 2" key="1">
    <citation type="submission" date="2024-10" db="EMBL/GenBank/DDBJ databases">
        <title>The Natural Products Discovery Center: Release of the First 8490 Sequenced Strains for Exploring Actinobacteria Biosynthetic Diversity.</title>
        <authorList>
            <person name="Kalkreuter E."/>
            <person name="Kautsar S.A."/>
            <person name="Yang D."/>
            <person name="Bader C.D."/>
            <person name="Teijaro C.N."/>
            <person name="Fluegel L."/>
            <person name="Davis C.M."/>
            <person name="Simpson J.R."/>
            <person name="Lauterbach L."/>
            <person name="Steele A.D."/>
            <person name="Gui C."/>
            <person name="Meng S."/>
            <person name="Li G."/>
            <person name="Viehrig K."/>
            <person name="Ye F."/>
            <person name="Su P."/>
            <person name="Kiefer A.F."/>
            <person name="Nichols A."/>
            <person name="Cepeda A.J."/>
            <person name="Yan W."/>
            <person name="Fan B."/>
            <person name="Jiang Y."/>
            <person name="Adhikari A."/>
            <person name="Zheng C.-J."/>
            <person name="Schuster L."/>
            <person name="Cowan T.M."/>
            <person name="Smanski M.J."/>
            <person name="Chevrette M.G."/>
            <person name="De Carvalho L.P.S."/>
            <person name="Shen B."/>
        </authorList>
    </citation>
    <scope>NUCLEOTIDE SEQUENCE [LARGE SCALE GENOMIC DNA]</scope>
    <source>
        <strain evidence="1 2">NPDC003029</strain>
    </source>
</reference>
<dbReference type="SUPFAM" id="SSF56059">
    <property type="entry name" value="Glutathione synthetase ATP-binding domain-like"/>
    <property type="match status" value="1"/>
</dbReference>
<proteinExistence type="predicted"/>
<gene>
    <name evidence="1" type="ORF">ACFYWW_17415</name>
</gene>
<dbReference type="RefSeq" id="WP_387896092.1">
    <property type="nucleotide sequence ID" value="NZ_JBIAPK010000005.1"/>
</dbReference>
<dbReference type="Proteomes" id="UP001601976">
    <property type="component" value="Unassembled WGS sequence"/>
</dbReference>
<name>A0ABW6RG51_9ACTN</name>